<name>A0A3Q0RTP4_AMPCI</name>
<accession>A0A3Q0RTP4</accession>
<dbReference type="PANTHER" id="PTHR14389">
    <property type="entry name" value="SI:CH1073-475A24.1"/>
    <property type="match status" value="1"/>
</dbReference>
<sequence length="552" mass="62974">MDSPAKKKKKKKKALGQVCQNDTEEHSVYCDHPRTVLQAIKTLNQYRKMVTCADENIIIQMGTGNYESSIATHFPCTCIGDDEVLTILCKREKVEAAQHDVKIYTRDKYSVFYIDKDGGKDTKTKQLFKNKAVKEFKYLHVYGEKGITVKEALKRDGRFIDKLFDDDFKLTKNEKTVIECTQKVDSLNNEKFKICLPRLNMGSRNKTGSSIDRKVVYKLLCEQFPHLKQLMESSFPKNSFQKSLNLRKESFGKIQQSFSEVQRVRELLQLAESVCLLEVHISDSSAVQGTGFVLFDNFVLTNAHLFKYWIDTKLPNWWESVNITAVFNFEKQESGKEEVKAKVFVGNNELDYAILKLETEKVPPGLLKRFGPLPSDGEACIVGHPARGVKKLDPTCIIEKEKREEAVNKNSEDYKEYFITLCAINQAIKNDPYENIRVNYNTFMYRGSSGSPVFDAHGQVFGLHTGGFFYGFPKAGESMIEYAFPLLTIFENFMGNLKECGNQMLLQRVMEEAKGNLHLENIILSVVGPKQSRPEETLQAETADSEELMDLS</sequence>
<feature type="region of interest" description="Disordered" evidence="1">
    <location>
        <begin position="533"/>
        <end position="552"/>
    </location>
</feature>
<dbReference type="STRING" id="61819.ENSACIP00000013787"/>
<dbReference type="Proteomes" id="UP000261340">
    <property type="component" value="Unplaced"/>
</dbReference>
<evidence type="ECO:0000256" key="1">
    <source>
        <dbReference type="SAM" id="MobiDB-lite"/>
    </source>
</evidence>
<dbReference type="GO" id="GO:0006260">
    <property type="term" value="P:DNA replication"/>
    <property type="evidence" value="ECO:0007669"/>
    <property type="project" value="TreeGrafter"/>
</dbReference>
<dbReference type="Gene3D" id="2.40.10.10">
    <property type="entry name" value="Trypsin-like serine proteases"/>
    <property type="match status" value="2"/>
</dbReference>
<reference evidence="2" key="2">
    <citation type="submission" date="2025-09" db="UniProtKB">
        <authorList>
            <consortium name="Ensembl"/>
        </authorList>
    </citation>
    <scope>IDENTIFICATION</scope>
</reference>
<dbReference type="AlphaFoldDB" id="A0A3Q0RTP4"/>
<dbReference type="SUPFAM" id="SSF50494">
    <property type="entry name" value="Trypsin-like serine proteases"/>
    <property type="match status" value="1"/>
</dbReference>
<evidence type="ECO:0000313" key="3">
    <source>
        <dbReference type="Proteomes" id="UP000261340"/>
    </source>
</evidence>
<evidence type="ECO:0000313" key="2">
    <source>
        <dbReference type="Ensembl" id="ENSACIP00000013787.1"/>
    </source>
</evidence>
<dbReference type="InterPro" id="IPR009003">
    <property type="entry name" value="Peptidase_S1_PA"/>
</dbReference>
<reference evidence="2" key="1">
    <citation type="submission" date="2025-08" db="UniProtKB">
        <authorList>
            <consortium name="Ensembl"/>
        </authorList>
    </citation>
    <scope>IDENTIFICATION</scope>
</reference>
<protein>
    <recommendedName>
        <fullName evidence="4">Serine protease</fullName>
    </recommendedName>
</protein>
<proteinExistence type="predicted"/>
<keyword evidence="3" id="KW-1185">Reference proteome</keyword>
<evidence type="ECO:0008006" key="4">
    <source>
        <dbReference type="Google" id="ProtNLM"/>
    </source>
</evidence>
<dbReference type="PANTHER" id="PTHR14389:SF3">
    <property type="entry name" value="PROTEIN FAM111A-LIKE"/>
    <property type="match status" value="1"/>
</dbReference>
<organism evidence="2 3">
    <name type="scientific">Amphilophus citrinellus</name>
    <name type="common">Midas cichlid</name>
    <name type="synonym">Cichlasoma citrinellum</name>
    <dbReference type="NCBI Taxonomy" id="61819"/>
    <lineage>
        <taxon>Eukaryota</taxon>
        <taxon>Metazoa</taxon>
        <taxon>Chordata</taxon>
        <taxon>Craniata</taxon>
        <taxon>Vertebrata</taxon>
        <taxon>Euteleostomi</taxon>
        <taxon>Actinopterygii</taxon>
        <taxon>Neopterygii</taxon>
        <taxon>Teleostei</taxon>
        <taxon>Neoteleostei</taxon>
        <taxon>Acanthomorphata</taxon>
        <taxon>Ovalentaria</taxon>
        <taxon>Cichlomorphae</taxon>
        <taxon>Cichliformes</taxon>
        <taxon>Cichlidae</taxon>
        <taxon>New World cichlids</taxon>
        <taxon>Cichlasomatinae</taxon>
        <taxon>Heroini</taxon>
        <taxon>Amphilophus</taxon>
    </lineage>
</organism>
<feature type="compositionally biased region" description="Acidic residues" evidence="1">
    <location>
        <begin position="543"/>
        <end position="552"/>
    </location>
</feature>
<dbReference type="GO" id="GO:0005634">
    <property type="term" value="C:nucleus"/>
    <property type="evidence" value="ECO:0007669"/>
    <property type="project" value="TreeGrafter"/>
</dbReference>
<dbReference type="GO" id="GO:0000785">
    <property type="term" value="C:chromatin"/>
    <property type="evidence" value="ECO:0007669"/>
    <property type="project" value="TreeGrafter"/>
</dbReference>
<dbReference type="OMA" id="MNINDEH"/>
<dbReference type="GeneTree" id="ENSGT00390000005182"/>
<dbReference type="Pfam" id="PF13365">
    <property type="entry name" value="Trypsin_2"/>
    <property type="match status" value="1"/>
</dbReference>
<dbReference type="Ensembl" id="ENSACIT00000014157.1">
    <property type="protein sequence ID" value="ENSACIP00000013787.1"/>
    <property type="gene ID" value="ENSACIG00000010714.1"/>
</dbReference>
<dbReference type="InterPro" id="IPR043504">
    <property type="entry name" value="Peptidase_S1_PA_chymotrypsin"/>
</dbReference>